<dbReference type="AlphaFoldDB" id="A0A9W7BF89"/>
<dbReference type="PRINTS" id="PR00380">
    <property type="entry name" value="KINESINHEAVY"/>
</dbReference>
<dbReference type="InterPro" id="IPR019821">
    <property type="entry name" value="Kinesin_motor_CS"/>
</dbReference>
<dbReference type="GO" id="GO:0005875">
    <property type="term" value="C:microtubule associated complex"/>
    <property type="evidence" value="ECO:0007669"/>
    <property type="project" value="TreeGrafter"/>
</dbReference>
<evidence type="ECO:0000313" key="11">
    <source>
        <dbReference type="EMBL" id="GMH87466.1"/>
    </source>
</evidence>
<feature type="domain" description="Kinesin motor" evidence="10">
    <location>
        <begin position="5"/>
        <end position="374"/>
    </location>
</feature>
<dbReference type="GO" id="GO:0005737">
    <property type="term" value="C:cytoplasm"/>
    <property type="evidence" value="ECO:0007669"/>
    <property type="project" value="UniProtKB-SubCell"/>
</dbReference>
<evidence type="ECO:0000256" key="3">
    <source>
        <dbReference type="ARBA" id="ARBA00022741"/>
    </source>
</evidence>
<dbReference type="GO" id="GO:0005524">
    <property type="term" value="F:ATP binding"/>
    <property type="evidence" value="ECO:0007669"/>
    <property type="project" value="UniProtKB-UniRule"/>
</dbReference>
<evidence type="ECO:0000256" key="1">
    <source>
        <dbReference type="ARBA" id="ARBA00004496"/>
    </source>
</evidence>
<accession>A0A9W7BF89</accession>
<proteinExistence type="inferred from homology"/>
<feature type="compositionally biased region" description="Acidic residues" evidence="9">
    <location>
        <begin position="661"/>
        <end position="670"/>
    </location>
</feature>
<dbReference type="GO" id="GO:0051231">
    <property type="term" value="P:spindle elongation"/>
    <property type="evidence" value="ECO:0007669"/>
    <property type="project" value="TreeGrafter"/>
</dbReference>
<feature type="binding site" evidence="6">
    <location>
        <begin position="121"/>
        <end position="128"/>
    </location>
    <ligand>
        <name>ATP</name>
        <dbReference type="ChEBI" id="CHEBI:30616"/>
    </ligand>
</feature>
<feature type="region of interest" description="Disordered" evidence="9">
    <location>
        <begin position="451"/>
        <end position="555"/>
    </location>
</feature>
<dbReference type="Pfam" id="PF00225">
    <property type="entry name" value="Kinesin"/>
    <property type="match status" value="1"/>
</dbReference>
<gene>
    <name evidence="11" type="ORF">TrVE_jg11586</name>
</gene>
<evidence type="ECO:0000256" key="8">
    <source>
        <dbReference type="SAM" id="Coils"/>
    </source>
</evidence>
<keyword evidence="6 7" id="KW-0505">Motor protein</keyword>
<evidence type="ECO:0000256" key="9">
    <source>
        <dbReference type="SAM" id="MobiDB-lite"/>
    </source>
</evidence>
<evidence type="ECO:0000256" key="5">
    <source>
        <dbReference type="ARBA" id="ARBA00023054"/>
    </source>
</evidence>
<dbReference type="PANTHER" id="PTHR47969">
    <property type="entry name" value="CHROMOSOME-ASSOCIATED KINESIN KIF4A-RELATED"/>
    <property type="match status" value="1"/>
</dbReference>
<name>A0A9W7BF89_9STRA</name>
<dbReference type="GO" id="GO:0005874">
    <property type="term" value="C:microtubule"/>
    <property type="evidence" value="ECO:0007669"/>
    <property type="project" value="UniProtKB-KW"/>
</dbReference>
<comment type="similarity">
    <text evidence="6 7">Belongs to the TRAFAC class myosin-kinesin ATPase superfamily. Kinesin family.</text>
</comment>
<evidence type="ECO:0000259" key="10">
    <source>
        <dbReference type="PROSITE" id="PS50067"/>
    </source>
</evidence>
<keyword evidence="12" id="KW-1185">Reference proteome</keyword>
<feature type="compositionally biased region" description="Low complexity" evidence="9">
    <location>
        <begin position="682"/>
        <end position="703"/>
    </location>
</feature>
<dbReference type="PANTHER" id="PTHR47969:SF15">
    <property type="entry name" value="CHROMOSOME-ASSOCIATED KINESIN KIF4A-RELATED"/>
    <property type="match status" value="1"/>
</dbReference>
<evidence type="ECO:0000256" key="2">
    <source>
        <dbReference type="ARBA" id="ARBA00022490"/>
    </source>
</evidence>
<protein>
    <recommendedName>
        <fullName evidence="7">Kinesin-like protein</fullName>
    </recommendedName>
</protein>
<dbReference type="GO" id="GO:0008017">
    <property type="term" value="F:microtubule binding"/>
    <property type="evidence" value="ECO:0007669"/>
    <property type="project" value="InterPro"/>
</dbReference>
<feature type="region of interest" description="Disordered" evidence="9">
    <location>
        <begin position="639"/>
        <end position="714"/>
    </location>
</feature>
<dbReference type="GO" id="GO:0003777">
    <property type="term" value="F:microtubule motor activity"/>
    <property type="evidence" value="ECO:0007669"/>
    <property type="project" value="InterPro"/>
</dbReference>
<dbReference type="SMART" id="SM00129">
    <property type="entry name" value="KISc"/>
    <property type="match status" value="1"/>
</dbReference>
<evidence type="ECO:0000256" key="7">
    <source>
        <dbReference type="RuleBase" id="RU000394"/>
    </source>
</evidence>
<comment type="caution">
    <text evidence="11">The sequence shown here is derived from an EMBL/GenBank/DDBJ whole genome shotgun (WGS) entry which is preliminary data.</text>
</comment>
<comment type="subcellular location">
    <subcellularLocation>
        <location evidence="1">Cytoplasm</location>
    </subcellularLocation>
</comment>
<dbReference type="PROSITE" id="PS00411">
    <property type="entry name" value="KINESIN_MOTOR_1"/>
    <property type="match status" value="1"/>
</dbReference>
<dbReference type="PROSITE" id="PS50067">
    <property type="entry name" value="KINESIN_MOTOR_2"/>
    <property type="match status" value="1"/>
</dbReference>
<dbReference type="InterPro" id="IPR027417">
    <property type="entry name" value="P-loop_NTPase"/>
</dbReference>
<dbReference type="InterPro" id="IPR001752">
    <property type="entry name" value="Kinesin_motor_dom"/>
</dbReference>
<evidence type="ECO:0000256" key="4">
    <source>
        <dbReference type="ARBA" id="ARBA00022840"/>
    </source>
</evidence>
<feature type="compositionally biased region" description="Acidic residues" evidence="9">
    <location>
        <begin position="499"/>
        <end position="514"/>
    </location>
</feature>
<dbReference type="InterPro" id="IPR027640">
    <property type="entry name" value="Kinesin-like_fam"/>
</dbReference>
<feature type="compositionally biased region" description="Polar residues" evidence="9">
    <location>
        <begin position="542"/>
        <end position="555"/>
    </location>
</feature>
<dbReference type="GO" id="GO:0007052">
    <property type="term" value="P:mitotic spindle organization"/>
    <property type="evidence" value="ECO:0007669"/>
    <property type="project" value="TreeGrafter"/>
</dbReference>
<evidence type="ECO:0000256" key="6">
    <source>
        <dbReference type="PROSITE-ProRule" id="PRU00283"/>
    </source>
</evidence>
<dbReference type="Gene3D" id="3.40.850.10">
    <property type="entry name" value="Kinesin motor domain"/>
    <property type="match status" value="1"/>
</dbReference>
<organism evidence="11 12">
    <name type="scientific">Triparma verrucosa</name>
    <dbReference type="NCBI Taxonomy" id="1606542"/>
    <lineage>
        <taxon>Eukaryota</taxon>
        <taxon>Sar</taxon>
        <taxon>Stramenopiles</taxon>
        <taxon>Ochrophyta</taxon>
        <taxon>Bolidophyceae</taxon>
        <taxon>Parmales</taxon>
        <taxon>Triparmaceae</taxon>
        <taxon>Triparma</taxon>
    </lineage>
</organism>
<feature type="compositionally biased region" description="Acidic residues" evidence="9">
    <location>
        <begin position="452"/>
        <end position="491"/>
    </location>
</feature>
<evidence type="ECO:0000313" key="12">
    <source>
        <dbReference type="Proteomes" id="UP001165160"/>
    </source>
</evidence>
<keyword evidence="7" id="KW-0493">Microtubule</keyword>
<dbReference type="InterPro" id="IPR036961">
    <property type="entry name" value="Kinesin_motor_dom_sf"/>
</dbReference>
<keyword evidence="4 6" id="KW-0067">ATP-binding</keyword>
<keyword evidence="3 6" id="KW-0547">Nucleotide-binding</keyword>
<dbReference type="EMBL" id="BRXX01000072">
    <property type="protein sequence ID" value="GMH87466.1"/>
    <property type="molecule type" value="Genomic_DNA"/>
</dbReference>
<feature type="coiled-coil region" evidence="8">
    <location>
        <begin position="382"/>
        <end position="416"/>
    </location>
</feature>
<keyword evidence="5 8" id="KW-0175">Coiled coil</keyword>
<sequence>MPPQNIHVIVRVRPLNTLEKKRKVKRSCKVVRTGVDESELDLSPNRARQGLVQVELPSDGRRPQVGMRKSGGNFDKSYKQYHPAVAFPPSSTQQEVFQSSNLPSLINHSMNGYRTTFFAYGQTGAGKTFTVLGEDKKPGLLFRAVNYLFKATKLKSEKENMKFTVRLSAIELYNEQCFDLLTTGHARLKPLQVREHNKQGYYVDRLTGIRCINVNQCIHTIKGAVRQRTVGGHQMNARSSRSHLMITLYVDGTYLTGTGASTFGRITIVDLAGSERLKDTKSGNVKESGFINKSLYTLGKVINGISKNGGTLLPGTTRRHNQNIPFRESVLTKLLVQSLGGDNMCAMCACVSPGSHVTGETVRTLGFAMMVKGIMNHPSIHIDEQEKLVTDLKKEIEKLKRENIQLKHMVIEVSQEASLASSKGVGGGNHLGLVSEIDRLVVGGDASVGVGDVDDDVGDGEFFQFDDEDEEVCEEEEEEYDEEFEEEEEDYDERKEGGEYEEEEEFFEEEEEEEKNNGHYYDVDESSPPVSPKPSESGSPSLFPTASSPMKSNIDTSQRIVQLKAMLTEAKLQLESDGDEIHPHILQLENELEDLQKELQLSAQLAGLGVSLEDSGEDPDGEQQRALEAMIAATMSAAAGGAGAGGDGRDYEVQDSNYTEGESDGDEGESEQAHYSEPKSLPTSPENPNNVSNTSNSSGRSNPFNWDDSQGETENWRNMWSNSLRILSQDLEEDDAAAKLGVIDQLGGEGARKLFGGKKKATKMTKRKLKKKNRK</sequence>
<keyword evidence="2" id="KW-0963">Cytoplasm</keyword>
<dbReference type="GO" id="GO:0007018">
    <property type="term" value="P:microtubule-based movement"/>
    <property type="evidence" value="ECO:0007669"/>
    <property type="project" value="InterPro"/>
</dbReference>
<reference evidence="12" key="1">
    <citation type="journal article" date="2023" name="Commun. Biol.">
        <title>Genome analysis of Parmales, the sister group of diatoms, reveals the evolutionary specialization of diatoms from phago-mixotrophs to photoautotrophs.</title>
        <authorList>
            <person name="Ban H."/>
            <person name="Sato S."/>
            <person name="Yoshikawa S."/>
            <person name="Yamada K."/>
            <person name="Nakamura Y."/>
            <person name="Ichinomiya M."/>
            <person name="Sato N."/>
            <person name="Blanc-Mathieu R."/>
            <person name="Endo H."/>
            <person name="Kuwata A."/>
            <person name="Ogata H."/>
        </authorList>
    </citation>
    <scope>NUCLEOTIDE SEQUENCE [LARGE SCALE GENOMIC DNA]</scope>
    <source>
        <strain evidence="12">NIES 3699</strain>
    </source>
</reference>
<dbReference type="Proteomes" id="UP001165160">
    <property type="component" value="Unassembled WGS sequence"/>
</dbReference>
<dbReference type="SUPFAM" id="SSF52540">
    <property type="entry name" value="P-loop containing nucleoside triphosphate hydrolases"/>
    <property type="match status" value="1"/>
</dbReference>